<sequence>MPSHNLINEESRIILGSISRIHMDKVGRLSQPIHNNPYEVMLSLCLRKTNHKVQINGLPFPSRNLNNVSKTIWLKMFYLNLLTIMTLGHIFCNVHLHVIPPIDLLKFMIHFGGTCMYGIFGTMGLFNDPGPQIIHIYTQPVMVPKYVLIS</sequence>
<evidence type="ECO:0000313" key="2">
    <source>
        <dbReference type="EMBL" id="TMW89605.1"/>
    </source>
</evidence>
<name>A0A6N2B414_SOLCI</name>
<reference evidence="2" key="1">
    <citation type="submission" date="2019-05" db="EMBL/GenBank/DDBJ databases">
        <title>The de novo reference genome and transcriptome assemblies of the wild tomato species Solanum chilense.</title>
        <authorList>
            <person name="Stam R."/>
            <person name="Nosenko T."/>
            <person name="Hoerger A.C."/>
            <person name="Stephan W."/>
            <person name="Seidel M.A."/>
            <person name="Kuhn J.M.M."/>
            <person name="Haberer G."/>
            <person name="Tellier A."/>
        </authorList>
    </citation>
    <scope>NUCLEOTIDE SEQUENCE</scope>
    <source>
        <tissue evidence="2">Mature leaves</tissue>
    </source>
</reference>
<dbReference type="EMBL" id="RXGB01004469">
    <property type="protein sequence ID" value="TMW89605.1"/>
    <property type="molecule type" value="Genomic_DNA"/>
</dbReference>
<comment type="caution">
    <text evidence="2">The sequence shown here is derived from an EMBL/GenBank/DDBJ whole genome shotgun (WGS) entry which is preliminary data.</text>
</comment>
<protein>
    <submittedName>
        <fullName evidence="2">Uncharacterized protein</fullName>
    </submittedName>
</protein>
<feature type="transmembrane region" description="Helical" evidence="1">
    <location>
        <begin position="104"/>
        <end position="126"/>
    </location>
</feature>
<organism evidence="2">
    <name type="scientific">Solanum chilense</name>
    <name type="common">Tomato</name>
    <name type="synonym">Lycopersicon chilense</name>
    <dbReference type="NCBI Taxonomy" id="4083"/>
    <lineage>
        <taxon>Eukaryota</taxon>
        <taxon>Viridiplantae</taxon>
        <taxon>Streptophyta</taxon>
        <taxon>Embryophyta</taxon>
        <taxon>Tracheophyta</taxon>
        <taxon>Spermatophyta</taxon>
        <taxon>Magnoliopsida</taxon>
        <taxon>eudicotyledons</taxon>
        <taxon>Gunneridae</taxon>
        <taxon>Pentapetalae</taxon>
        <taxon>asterids</taxon>
        <taxon>lamiids</taxon>
        <taxon>Solanales</taxon>
        <taxon>Solanaceae</taxon>
        <taxon>Solanoideae</taxon>
        <taxon>Solaneae</taxon>
        <taxon>Solanum</taxon>
        <taxon>Solanum subgen. Lycopersicon</taxon>
    </lineage>
</organism>
<dbReference type="AlphaFoldDB" id="A0A6N2B414"/>
<feature type="non-terminal residue" evidence="2">
    <location>
        <position position="150"/>
    </location>
</feature>
<gene>
    <name evidence="2" type="ORF">EJD97_016910</name>
</gene>
<feature type="transmembrane region" description="Helical" evidence="1">
    <location>
        <begin position="77"/>
        <end position="98"/>
    </location>
</feature>
<accession>A0A6N2B414</accession>
<proteinExistence type="predicted"/>
<keyword evidence="1" id="KW-0812">Transmembrane</keyword>
<keyword evidence="1" id="KW-0472">Membrane</keyword>
<keyword evidence="1" id="KW-1133">Transmembrane helix</keyword>
<evidence type="ECO:0000256" key="1">
    <source>
        <dbReference type="SAM" id="Phobius"/>
    </source>
</evidence>